<reference evidence="3 4" key="1">
    <citation type="submission" date="2015-09" db="EMBL/GenBank/DDBJ databases">
        <authorList>
            <consortium name="Pathogen Informatics"/>
        </authorList>
    </citation>
    <scope>NUCLEOTIDE SEQUENCE [LARGE SCALE GENOMIC DNA]</scope>
    <source>
        <strain evidence="3 4">2789STDY5834861</strain>
    </source>
</reference>
<dbReference type="Pfam" id="PF02342">
    <property type="entry name" value="TerD"/>
    <property type="match status" value="1"/>
</dbReference>
<sequence length="266" mass="29118">MLNVPENLSGAVNRQTVLTINTKKVMEPLSSRSIGSINNMSCRNSPHTRSAPVTASSSVRATAPSADSSSVRTTAQSVVRTAPILKNPARKGQKVSLETNARITGIRAYLGWDITNPECDVDVSAFLLNNTGKVISDSWFVFYGQETSPDGSTAFLAGQEGNHEIISVDFNRLNPAVSRIVFVLTINEALEKHLNFSMLRDAYIKITDTSDTELVSFKMDEYYSNVTSMMIGEVYRHNGIWKFNAIGNGVTRDLAGLCELYGVQVI</sequence>
<gene>
    <name evidence="3" type="primary">yceD_3</name>
    <name evidence="3" type="ORF">ERS852476_01296</name>
</gene>
<name>A0A174AGG1_9FIRM</name>
<dbReference type="PANTHER" id="PTHR32097">
    <property type="entry name" value="CAMP-BINDING PROTEIN 1-RELATED"/>
    <property type="match status" value="1"/>
</dbReference>
<dbReference type="Gene3D" id="2.60.60.30">
    <property type="entry name" value="sav2460 like domains"/>
    <property type="match status" value="1"/>
</dbReference>
<proteinExistence type="predicted"/>
<feature type="region of interest" description="Disordered" evidence="1">
    <location>
        <begin position="35"/>
        <end position="73"/>
    </location>
</feature>
<dbReference type="InterPro" id="IPR003325">
    <property type="entry name" value="TerD"/>
</dbReference>
<dbReference type="RefSeq" id="WP_055057775.1">
    <property type="nucleotide sequence ID" value="NZ_CYZP01000009.1"/>
</dbReference>
<organism evidence="3 4">
    <name type="scientific">Blautia obeum</name>
    <dbReference type="NCBI Taxonomy" id="40520"/>
    <lineage>
        <taxon>Bacteria</taxon>
        <taxon>Bacillati</taxon>
        <taxon>Bacillota</taxon>
        <taxon>Clostridia</taxon>
        <taxon>Lachnospirales</taxon>
        <taxon>Lachnospiraceae</taxon>
        <taxon>Blautia</taxon>
    </lineage>
</organism>
<dbReference type="PANTHER" id="PTHR32097:SF17">
    <property type="entry name" value="CAMP-BINDING PROTEIN 1-RELATED"/>
    <property type="match status" value="1"/>
</dbReference>
<feature type="domain" description="TerD" evidence="2">
    <location>
        <begin position="90"/>
        <end position="261"/>
    </location>
</feature>
<dbReference type="Proteomes" id="UP000095645">
    <property type="component" value="Unassembled WGS sequence"/>
</dbReference>
<dbReference type="CDD" id="cd06974">
    <property type="entry name" value="TerD_like"/>
    <property type="match status" value="1"/>
</dbReference>
<evidence type="ECO:0000256" key="1">
    <source>
        <dbReference type="SAM" id="MobiDB-lite"/>
    </source>
</evidence>
<protein>
    <submittedName>
        <fullName evidence="3">General stress protein 16U</fullName>
    </submittedName>
</protein>
<dbReference type="InterPro" id="IPR051324">
    <property type="entry name" value="Stress/Tellurium_Resist"/>
</dbReference>
<accession>A0A174AGG1</accession>
<evidence type="ECO:0000313" key="4">
    <source>
        <dbReference type="Proteomes" id="UP000095645"/>
    </source>
</evidence>
<evidence type="ECO:0000313" key="3">
    <source>
        <dbReference type="EMBL" id="CUN87293.1"/>
    </source>
</evidence>
<dbReference type="AlphaFoldDB" id="A0A174AGG1"/>
<dbReference type="EMBL" id="CYZP01000009">
    <property type="protein sequence ID" value="CUN87293.1"/>
    <property type="molecule type" value="Genomic_DNA"/>
</dbReference>
<evidence type="ECO:0000259" key="2">
    <source>
        <dbReference type="Pfam" id="PF02342"/>
    </source>
</evidence>